<comment type="similarity">
    <text evidence="1">Belongs to the complex I 30 kDa subunit family.</text>
</comment>
<evidence type="ECO:0000256" key="1">
    <source>
        <dbReference type="ARBA" id="ARBA00007569"/>
    </source>
</evidence>
<dbReference type="InterPro" id="IPR001268">
    <property type="entry name" value="NADH_UbQ_OxRdtase_30kDa_su"/>
</dbReference>
<gene>
    <name evidence="3" type="ORF">Cni_G23762</name>
</gene>
<dbReference type="GO" id="GO:0008137">
    <property type="term" value="F:NADH dehydrogenase (ubiquinone) activity"/>
    <property type="evidence" value="ECO:0007669"/>
    <property type="project" value="InterPro"/>
</dbReference>
<reference evidence="3 4" key="1">
    <citation type="submission" date="2023-10" db="EMBL/GenBank/DDBJ databases">
        <title>Chromosome-scale genome assembly provides insights into flower coloration mechanisms of Canna indica.</title>
        <authorList>
            <person name="Li C."/>
        </authorList>
    </citation>
    <scope>NUCLEOTIDE SEQUENCE [LARGE SCALE GENOMIC DNA]</scope>
    <source>
        <tissue evidence="3">Flower</tissue>
    </source>
</reference>
<evidence type="ECO:0000259" key="2">
    <source>
        <dbReference type="Pfam" id="PF00329"/>
    </source>
</evidence>
<name>A0AAQ3KZ31_9LILI</name>
<dbReference type="SUPFAM" id="SSF143243">
    <property type="entry name" value="Nqo5-like"/>
    <property type="match status" value="1"/>
</dbReference>
<protein>
    <submittedName>
        <fullName evidence="3">NADH dehydrogenase subunit 9</fullName>
    </submittedName>
</protein>
<accession>A0AAQ3KZ31</accession>
<keyword evidence="4" id="KW-1185">Reference proteome</keyword>
<proteinExistence type="inferred from homology"/>
<organism evidence="3 4">
    <name type="scientific">Canna indica</name>
    <name type="common">Indian-shot</name>
    <dbReference type="NCBI Taxonomy" id="4628"/>
    <lineage>
        <taxon>Eukaryota</taxon>
        <taxon>Viridiplantae</taxon>
        <taxon>Streptophyta</taxon>
        <taxon>Embryophyta</taxon>
        <taxon>Tracheophyta</taxon>
        <taxon>Spermatophyta</taxon>
        <taxon>Magnoliopsida</taxon>
        <taxon>Liliopsida</taxon>
        <taxon>Zingiberales</taxon>
        <taxon>Cannaceae</taxon>
        <taxon>Canna</taxon>
    </lineage>
</organism>
<evidence type="ECO:0000313" key="3">
    <source>
        <dbReference type="EMBL" id="WOL14981.1"/>
    </source>
</evidence>
<dbReference type="PANTHER" id="PTHR10884">
    <property type="entry name" value="NADH DEHYDROGENASE UBIQUINONE IRON-SULFUR PROTEIN 3"/>
    <property type="match status" value="1"/>
</dbReference>
<dbReference type="InterPro" id="IPR037232">
    <property type="entry name" value="NADH_quin_OxRdtase_su_C/D-like"/>
</dbReference>
<feature type="domain" description="NADH:ubiquinone oxidoreductase 30kDa subunit" evidence="2">
    <location>
        <begin position="1"/>
        <end position="34"/>
    </location>
</feature>
<dbReference type="Pfam" id="PF00329">
    <property type="entry name" value="Complex1_30kDa"/>
    <property type="match status" value="1"/>
</dbReference>
<dbReference type="PANTHER" id="PTHR10884:SF14">
    <property type="entry name" value="NADH DEHYDROGENASE [UBIQUINONE] IRON-SULFUR PROTEIN 3, MITOCHONDRIAL"/>
    <property type="match status" value="1"/>
</dbReference>
<dbReference type="Proteomes" id="UP001327560">
    <property type="component" value="Chromosome 7"/>
</dbReference>
<evidence type="ECO:0000313" key="4">
    <source>
        <dbReference type="Proteomes" id="UP001327560"/>
    </source>
</evidence>
<dbReference type="AlphaFoldDB" id="A0AAQ3KZ31"/>
<dbReference type="EMBL" id="CP136896">
    <property type="protein sequence ID" value="WOL14981.1"/>
    <property type="molecule type" value="Genomic_DNA"/>
</dbReference>
<sequence>MSGVSSINHPDLRRISTDHAFEGHPLRKDFPLSGCVEVRYDDPEKCVVSEPIDMIQEFRYFDSASPWLQQATSLLLSSVERCLARSDEGGELGKADDGNEGEAVVEALPLALQKWL</sequence>